<dbReference type="PANTHER" id="PTHR43649">
    <property type="entry name" value="ARABINOSE-BINDING PROTEIN-RELATED"/>
    <property type="match status" value="1"/>
</dbReference>
<dbReference type="InterPro" id="IPR006059">
    <property type="entry name" value="SBP"/>
</dbReference>
<dbReference type="RefSeq" id="WP_014625479.1">
    <property type="nucleotide sequence ID" value="NC_017583.1"/>
</dbReference>
<reference evidence="4 5" key="1">
    <citation type="submission" date="2011-06" db="EMBL/GenBank/DDBJ databases">
        <title>The complete genome of Spirochaeta thermophila DSM 6578.</title>
        <authorList>
            <consortium name="US DOE Joint Genome Institute (JGI-PGF)"/>
            <person name="Lucas S."/>
            <person name="Lapidus A."/>
            <person name="Bruce D."/>
            <person name="Goodwin L."/>
            <person name="Pitluck S."/>
            <person name="Peters L."/>
            <person name="Kyrpides N."/>
            <person name="Mavromatis K."/>
            <person name="Ivanova N."/>
            <person name="Mikailova N."/>
            <person name="Pagani I."/>
            <person name="Chertkov O."/>
            <person name="Detter J.C."/>
            <person name="Tapia R."/>
            <person name="Han C."/>
            <person name="Land M."/>
            <person name="Hauser L."/>
            <person name="Markowitz V."/>
            <person name="Cheng J.-F."/>
            <person name="Hugenholtz P."/>
            <person name="Woyke T."/>
            <person name="Wu D."/>
            <person name="Spring S."/>
            <person name="Merkhoffer B."/>
            <person name="Schneider S."/>
            <person name="Klenk H.-P."/>
            <person name="Eisen J.A."/>
        </authorList>
    </citation>
    <scope>NUCLEOTIDE SEQUENCE [LARGE SCALE GENOMIC DNA]</scope>
    <source>
        <strain evidence="5">ATCC 700085 / DSM 6578 / Z-1203</strain>
    </source>
</reference>
<dbReference type="OrthoDB" id="55273at2"/>
<dbReference type="EMBL" id="CP002903">
    <property type="protein sequence ID" value="AEJ62154.1"/>
    <property type="molecule type" value="Genomic_DNA"/>
</dbReference>
<comment type="subcellular location">
    <subcellularLocation>
        <location evidence="1">Periplasm</location>
    </subcellularLocation>
</comment>
<dbReference type="Gene3D" id="3.40.190.10">
    <property type="entry name" value="Periplasmic binding protein-like II"/>
    <property type="match status" value="1"/>
</dbReference>
<organism evidence="4 5">
    <name type="scientific">Winmispira thermophila (strain ATCC 700085 / DSM 6578 / Z-1203)</name>
    <name type="common">Spirochaeta thermophila</name>
    <dbReference type="NCBI Taxonomy" id="869211"/>
    <lineage>
        <taxon>Bacteria</taxon>
        <taxon>Pseudomonadati</taxon>
        <taxon>Spirochaetota</taxon>
        <taxon>Spirochaetia</taxon>
        <taxon>Winmispirales</taxon>
        <taxon>Winmispiraceae</taxon>
        <taxon>Winmispira</taxon>
    </lineage>
</organism>
<dbReference type="SUPFAM" id="SSF53850">
    <property type="entry name" value="Periplasmic binding protein-like II"/>
    <property type="match status" value="1"/>
</dbReference>
<dbReference type="PANTHER" id="PTHR43649:SF12">
    <property type="entry name" value="DIACETYLCHITOBIOSE BINDING PROTEIN DASA"/>
    <property type="match status" value="1"/>
</dbReference>
<keyword evidence="3" id="KW-0732">Signal</keyword>
<feature type="chain" id="PRO_5003400294" evidence="3">
    <location>
        <begin position="19"/>
        <end position="420"/>
    </location>
</feature>
<dbReference type="AlphaFoldDB" id="G0GD79"/>
<accession>G0GD79</accession>
<dbReference type="InterPro" id="IPR050490">
    <property type="entry name" value="Bact_solute-bd_prot1"/>
</dbReference>
<dbReference type="Pfam" id="PF13416">
    <property type="entry name" value="SBP_bac_8"/>
    <property type="match status" value="1"/>
</dbReference>
<evidence type="ECO:0000313" key="4">
    <source>
        <dbReference type="EMBL" id="AEJ62154.1"/>
    </source>
</evidence>
<comment type="similarity">
    <text evidence="2">Belongs to the bacterial solute-binding protein 1 family.</text>
</comment>
<proteinExistence type="inferred from homology"/>
<dbReference type="STRING" id="869211.Spith_1896"/>
<evidence type="ECO:0000256" key="3">
    <source>
        <dbReference type="SAM" id="SignalP"/>
    </source>
</evidence>
<evidence type="ECO:0000313" key="5">
    <source>
        <dbReference type="Proteomes" id="UP000007254"/>
    </source>
</evidence>
<dbReference type="HOGENOM" id="CLU_031285_2_2_12"/>
<dbReference type="KEGG" id="stq:Spith_1896"/>
<protein>
    <submittedName>
        <fullName evidence="4">Extracellular solute-binding protein family 1</fullName>
    </submittedName>
</protein>
<evidence type="ECO:0000256" key="1">
    <source>
        <dbReference type="ARBA" id="ARBA00004418"/>
    </source>
</evidence>
<name>G0GD79_WINT7</name>
<gene>
    <name evidence="4" type="ordered locus">Spith_1896</name>
</gene>
<dbReference type="GO" id="GO:0042597">
    <property type="term" value="C:periplasmic space"/>
    <property type="evidence" value="ECO:0007669"/>
    <property type="project" value="UniProtKB-SubCell"/>
</dbReference>
<keyword evidence="5" id="KW-1185">Reference proteome</keyword>
<feature type="signal peptide" evidence="3">
    <location>
        <begin position="1"/>
        <end position="18"/>
    </location>
</feature>
<dbReference type="PROSITE" id="PS51257">
    <property type="entry name" value="PROKAR_LIPOPROTEIN"/>
    <property type="match status" value="1"/>
</dbReference>
<dbReference type="Proteomes" id="UP000007254">
    <property type="component" value="Chromosome"/>
</dbReference>
<sequence>MKKLSFLLVGLVVAVLLAGCAKKEEAAAAAPAKIVVWSFTDELQKPIDRFKEKTGIDYEFTIVPHEDYMTKLRQVLASGVNVPDVFTGEQQFVRELVESGYWDDLSGPPYNADVSDMYPYAVEMATDADGKLRGLTWQTTPGGVFYRRGIAKEYLGTDDPQEVGKYFASLDKMLETARMMKEKSGDTVKFLPTLVETQWIPYAQRKHAFVEDGKFILDDAYLPYFDFVKTLRDEGLTAEAGQWGPAWFDGMKKDSNIFAYFGCTWFLHYVLKANAPDSEGDWGLTSPPAFYFWGGTWLGIYSDSKNKENAWKFVHMFTLEEETLEWWAKETGDFISNRKVVEKIKDTFAEPYLGGQNHYDFFADLAPKVNGSLVTGKDQNILAFINQAVADYANGVKSKEEAIQWIKEQVKNAYPELTVE</sequence>
<evidence type="ECO:0000256" key="2">
    <source>
        <dbReference type="ARBA" id="ARBA00008520"/>
    </source>
</evidence>